<comment type="similarity">
    <text evidence="1">Belongs to the AHA1 family.</text>
</comment>
<keyword evidence="4" id="KW-1185">Reference proteome</keyword>
<reference evidence="3 4" key="1">
    <citation type="submission" date="2017-09" db="EMBL/GenBank/DDBJ databases">
        <authorList>
            <person name="Ehlers B."/>
            <person name="Leendertz F.H."/>
        </authorList>
    </citation>
    <scope>NUCLEOTIDE SEQUENCE [LARGE SCALE GENOMIC DNA]</scope>
    <source>
        <strain evidence="3 4">CGMCC 4.6857</strain>
    </source>
</reference>
<sequence>MTISQVYDTDVDDLWEVVTSAERIPRWFLPIAGELKEGGRYELTGNASGTISRCDKPNGYDATWEFGGQVSWIEVRLSAEGDGARFTLEHVAHVEDQFWDVYGPGATGVGWDLGLFGLAGYISDPANAPDPSTMQDWHTTVEGQTFMRLSTDAWAAASVAQGDDPEAAQARADRTYAFYTGTEV</sequence>
<evidence type="ECO:0000259" key="2">
    <source>
        <dbReference type="Pfam" id="PF08327"/>
    </source>
</evidence>
<proteinExistence type="inferred from homology"/>
<dbReference type="InterPro" id="IPR013538">
    <property type="entry name" value="ASHA1/2-like_C"/>
</dbReference>
<organism evidence="3 4">
    <name type="scientific">Paractinoplanes atraurantiacus</name>
    <dbReference type="NCBI Taxonomy" id="1036182"/>
    <lineage>
        <taxon>Bacteria</taxon>
        <taxon>Bacillati</taxon>
        <taxon>Actinomycetota</taxon>
        <taxon>Actinomycetes</taxon>
        <taxon>Micromonosporales</taxon>
        <taxon>Micromonosporaceae</taxon>
        <taxon>Paractinoplanes</taxon>
    </lineage>
</organism>
<protein>
    <submittedName>
        <fullName evidence="3">Uncharacterized conserved protein YndB, AHSA1/START domain</fullName>
    </submittedName>
</protein>
<gene>
    <name evidence="3" type="ORF">SAMN05421748_107355</name>
</gene>
<dbReference type="Pfam" id="PF08327">
    <property type="entry name" value="AHSA1"/>
    <property type="match status" value="1"/>
</dbReference>
<name>A0A285IDI9_9ACTN</name>
<evidence type="ECO:0000313" key="4">
    <source>
        <dbReference type="Proteomes" id="UP000219612"/>
    </source>
</evidence>
<dbReference type="CDD" id="cd08899">
    <property type="entry name" value="SRPBCC_CalC_Aha1-like_6"/>
    <property type="match status" value="1"/>
</dbReference>
<feature type="domain" description="Activator of Hsp90 ATPase homologue 1/2-like C-terminal" evidence="2">
    <location>
        <begin position="9"/>
        <end position="112"/>
    </location>
</feature>
<dbReference type="Proteomes" id="UP000219612">
    <property type="component" value="Unassembled WGS sequence"/>
</dbReference>
<dbReference type="EMBL" id="OBDY01000007">
    <property type="protein sequence ID" value="SNY46044.1"/>
    <property type="molecule type" value="Genomic_DNA"/>
</dbReference>
<dbReference type="AlphaFoldDB" id="A0A285IDI9"/>
<evidence type="ECO:0000256" key="1">
    <source>
        <dbReference type="ARBA" id="ARBA00006817"/>
    </source>
</evidence>
<dbReference type="Gene3D" id="3.30.530.20">
    <property type="match status" value="1"/>
</dbReference>
<dbReference type="OrthoDB" id="8117292at2"/>
<dbReference type="SUPFAM" id="SSF55961">
    <property type="entry name" value="Bet v1-like"/>
    <property type="match status" value="1"/>
</dbReference>
<evidence type="ECO:0000313" key="3">
    <source>
        <dbReference type="EMBL" id="SNY46044.1"/>
    </source>
</evidence>
<accession>A0A285IDI9</accession>
<dbReference type="InterPro" id="IPR023393">
    <property type="entry name" value="START-like_dom_sf"/>
</dbReference>